<name>A0A1W1WW26_9NEIS</name>
<dbReference type="InterPro" id="IPR052340">
    <property type="entry name" value="RNase_Y/CdgJ"/>
</dbReference>
<dbReference type="OrthoDB" id="9126875at2"/>
<dbReference type="STRING" id="1121001.SAMN02745857_00031"/>
<evidence type="ECO:0000259" key="1">
    <source>
        <dbReference type="PROSITE" id="PS51833"/>
    </source>
</evidence>
<gene>
    <name evidence="2" type="ORF">SAMN02745857_00031</name>
</gene>
<proteinExistence type="predicted"/>
<keyword evidence="3" id="KW-1185">Reference proteome</keyword>
<dbReference type="InterPro" id="IPR013976">
    <property type="entry name" value="HDOD"/>
</dbReference>
<dbReference type="RefSeq" id="WP_084088520.1">
    <property type="nucleotide sequence ID" value="NZ_FWXD01000001.1"/>
</dbReference>
<dbReference type="PROSITE" id="PS51833">
    <property type="entry name" value="HDOD"/>
    <property type="match status" value="1"/>
</dbReference>
<sequence>MLSSPLSNQAAWIAHWQSLDLPVLQYTLEQMRGLRSKADELGLRDLAALIEHDALLTLRVIRFLQDHRHASQLTDVSTVERVLLMIGIDGFFKEFSRAESLETRLADYPSAREGLRRVMARHYLAGRLATALGDQRHDVDSTEVKTASMLSGLAEMLLWLSAPQLATQIMRMQLQQPGLRSRDAQIAVIGLPLLELQLELASRWHLPELLTHLMDEKRADEARVRTVSVASALARHLGSGWNNPALPDDYQAVADLLGCDLDHAYQLVLRTALAAGRQWHWYQCQPPIALRALILSMPDAAPSTQWATSPAEMPDK</sequence>
<dbReference type="PANTHER" id="PTHR33525">
    <property type="match status" value="1"/>
</dbReference>
<protein>
    <submittedName>
        <fullName evidence="2">HD-like signal output (HDOD) domain, no enzymatic activity</fullName>
    </submittedName>
</protein>
<accession>A0A1W1WW26</accession>
<reference evidence="2 3" key="1">
    <citation type="submission" date="2017-04" db="EMBL/GenBank/DDBJ databases">
        <authorList>
            <person name="Afonso C.L."/>
            <person name="Miller P.J."/>
            <person name="Scott M.A."/>
            <person name="Spackman E."/>
            <person name="Goraichik I."/>
            <person name="Dimitrov K.M."/>
            <person name="Suarez D.L."/>
            <person name="Swayne D.E."/>
        </authorList>
    </citation>
    <scope>NUCLEOTIDE SEQUENCE [LARGE SCALE GENOMIC DNA]</scope>
    <source>
        <strain evidence="2 3">DSM 23236</strain>
    </source>
</reference>
<dbReference type="AlphaFoldDB" id="A0A1W1WW26"/>
<organism evidence="2 3">
    <name type="scientific">Andreprevotia lacus DSM 23236</name>
    <dbReference type="NCBI Taxonomy" id="1121001"/>
    <lineage>
        <taxon>Bacteria</taxon>
        <taxon>Pseudomonadati</taxon>
        <taxon>Pseudomonadota</taxon>
        <taxon>Betaproteobacteria</taxon>
        <taxon>Neisseriales</taxon>
        <taxon>Chitinibacteraceae</taxon>
        <taxon>Andreprevotia</taxon>
    </lineage>
</organism>
<dbReference type="Proteomes" id="UP000192761">
    <property type="component" value="Unassembled WGS sequence"/>
</dbReference>
<dbReference type="PANTHER" id="PTHR33525:SF3">
    <property type="entry name" value="RIBONUCLEASE Y"/>
    <property type="match status" value="1"/>
</dbReference>
<dbReference type="EMBL" id="FWXD01000001">
    <property type="protein sequence ID" value="SMC15865.1"/>
    <property type="molecule type" value="Genomic_DNA"/>
</dbReference>
<dbReference type="Gene3D" id="1.10.3210.10">
    <property type="entry name" value="Hypothetical protein af1432"/>
    <property type="match status" value="1"/>
</dbReference>
<feature type="domain" description="HDOD" evidence="1">
    <location>
        <begin position="21"/>
        <end position="220"/>
    </location>
</feature>
<dbReference type="SUPFAM" id="SSF109604">
    <property type="entry name" value="HD-domain/PDEase-like"/>
    <property type="match status" value="1"/>
</dbReference>
<evidence type="ECO:0000313" key="3">
    <source>
        <dbReference type="Proteomes" id="UP000192761"/>
    </source>
</evidence>
<dbReference type="Pfam" id="PF08668">
    <property type="entry name" value="HDOD"/>
    <property type="match status" value="1"/>
</dbReference>
<evidence type="ECO:0000313" key="2">
    <source>
        <dbReference type="EMBL" id="SMC15865.1"/>
    </source>
</evidence>